<keyword evidence="4" id="KW-1185">Reference proteome</keyword>
<sequence length="266" mass="29842">MDLQGIDTLTAMGFSREQAIPTLIAANNDLTVAISLLVDQSQAHSARSTDTAGTILNTEKKKKNAMEYPPPPYDTSNVPPAYPVHSPPESHDFVDLLPADAQKVCSKLAEDSVAANINLKCPRYKAQQVDLPKYRPPPKEGNCAKCFNTIKSDEPSMTLTGQHLHLLCYAQRIAPKCSHCHDALVPDARKNRTGRWVPLDETLGNRVHEECYRLSGPRCVHCYDVIYQAPEKNRSGDWVYTDPPTNERKAHLECWHRFNRDNVLAR</sequence>
<dbReference type="RefSeq" id="XP_014160662.1">
    <property type="nucleotide sequence ID" value="XM_014305187.1"/>
</dbReference>
<dbReference type="SMART" id="SM00165">
    <property type="entry name" value="UBA"/>
    <property type="match status" value="1"/>
</dbReference>
<dbReference type="Gene3D" id="2.10.110.10">
    <property type="entry name" value="Cysteine Rich Protein"/>
    <property type="match status" value="1"/>
</dbReference>
<dbReference type="SUPFAM" id="SSF46934">
    <property type="entry name" value="UBA-like"/>
    <property type="match status" value="1"/>
</dbReference>
<dbReference type="InterPro" id="IPR009060">
    <property type="entry name" value="UBA-like_sf"/>
</dbReference>
<evidence type="ECO:0000259" key="2">
    <source>
        <dbReference type="PROSITE" id="PS50030"/>
    </source>
</evidence>
<protein>
    <recommendedName>
        <fullName evidence="2">UBA domain-containing protein</fullName>
    </recommendedName>
</protein>
<evidence type="ECO:0000313" key="4">
    <source>
        <dbReference type="Proteomes" id="UP000054560"/>
    </source>
</evidence>
<dbReference type="OrthoDB" id="25414at2759"/>
<feature type="region of interest" description="Disordered" evidence="1">
    <location>
        <begin position="47"/>
        <end position="75"/>
    </location>
</feature>
<dbReference type="GeneID" id="25901598"/>
<organism evidence="3 4">
    <name type="scientific">Sphaeroforma arctica JP610</name>
    <dbReference type="NCBI Taxonomy" id="667725"/>
    <lineage>
        <taxon>Eukaryota</taxon>
        <taxon>Ichthyosporea</taxon>
        <taxon>Ichthyophonida</taxon>
        <taxon>Sphaeroforma</taxon>
    </lineage>
</organism>
<feature type="compositionally biased region" description="Polar residues" evidence="1">
    <location>
        <begin position="47"/>
        <end position="57"/>
    </location>
</feature>
<dbReference type="AlphaFoldDB" id="A0A0L0GCL6"/>
<accession>A0A0L0GCL6</accession>
<proteinExistence type="predicted"/>
<dbReference type="InterPro" id="IPR015940">
    <property type="entry name" value="UBA"/>
</dbReference>
<evidence type="ECO:0000256" key="1">
    <source>
        <dbReference type="SAM" id="MobiDB-lite"/>
    </source>
</evidence>
<evidence type="ECO:0000313" key="3">
    <source>
        <dbReference type="EMBL" id="KNC86760.1"/>
    </source>
</evidence>
<gene>
    <name evidence="3" type="ORF">SARC_01094</name>
</gene>
<reference evidence="3 4" key="1">
    <citation type="submission" date="2011-02" db="EMBL/GenBank/DDBJ databases">
        <title>The Genome Sequence of Sphaeroforma arctica JP610.</title>
        <authorList>
            <consortium name="The Broad Institute Genome Sequencing Platform"/>
            <person name="Russ C."/>
            <person name="Cuomo C."/>
            <person name="Young S.K."/>
            <person name="Zeng Q."/>
            <person name="Gargeya S."/>
            <person name="Alvarado L."/>
            <person name="Berlin A."/>
            <person name="Chapman S.B."/>
            <person name="Chen Z."/>
            <person name="Freedman E."/>
            <person name="Gellesch M."/>
            <person name="Goldberg J."/>
            <person name="Griggs A."/>
            <person name="Gujja S."/>
            <person name="Heilman E."/>
            <person name="Heiman D."/>
            <person name="Howarth C."/>
            <person name="Mehta T."/>
            <person name="Neiman D."/>
            <person name="Pearson M."/>
            <person name="Roberts A."/>
            <person name="Saif S."/>
            <person name="Shea T."/>
            <person name="Shenoy N."/>
            <person name="Sisk P."/>
            <person name="Stolte C."/>
            <person name="Sykes S."/>
            <person name="White J."/>
            <person name="Yandava C."/>
            <person name="Burger G."/>
            <person name="Gray M.W."/>
            <person name="Holland P.W.H."/>
            <person name="King N."/>
            <person name="Lang F.B.F."/>
            <person name="Roger A.J."/>
            <person name="Ruiz-Trillo I."/>
            <person name="Haas B."/>
            <person name="Nusbaum C."/>
            <person name="Birren B."/>
        </authorList>
    </citation>
    <scope>NUCLEOTIDE SEQUENCE [LARGE SCALE GENOMIC DNA]</scope>
    <source>
        <strain evidence="3 4">JP610</strain>
    </source>
</reference>
<dbReference type="EMBL" id="KQ241637">
    <property type="protein sequence ID" value="KNC86760.1"/>
    <property type="molecule type" value="Genomic_DNA"/>
</dbReference>
<feature type="domain" description="UBA" evidence="2">
    <location>
        <begin position="1"/>
        <end position="40"/>
    </location>
</feature>
<dbReference type="PROSITE" id="PS50030">
    <property type="entry name" value="UBA"/>
    <property type="match status" value="1"/>
</dbReference>
<name>A0A0L0GCL6_9EUKA</name>
<dbReference type="Proteomes" id="UP000054560">
    <property type="component" value="Unassembled WGS sequence"/>
</dbReference>
<dbReference type="Gene3D" id="1.10.8.10">
    <property type="entry name" value="DNA helicase RuvA subunit, C-terminal domain"/>
    <property type="match status" value="1"/>
</dbReference>